<sequence>MGEFSSQNLEISTVRQQVIEGFMSVIVPVEEFMARRSFIPSSKLSRYFLRM</sequence>
<gene>
    <name evidence="1" type="ORF">YSA_05358</name>
</gene>
<dbReference type="AlphaFoldDB" id="I3UVZ0"/>
<name>I3UVZ0_PSEPU</name>
<dbReference type="Proteomes" id="UP000005268">
    <property type="component" value="Chromosome"/>
</dbReference>
<dbReference type="KEGG" id="ppi:YSA_05358"/>
<accession>I3UVZ0</accession>
<evidence type="ECO:0000313" key="2">
    <source>
        <dbReference type="Proteomes" id="UP000005268"/>
    </source>
</evidence>
<dbReference type="EMBL" id="CP003588">
    <property type="protein sequence ID" value="AFK69661.1"/>
    <property type="molecule type" value="Genomic_DNA"/>
</dbReference>
<evidence type="ECO:0000313" key="1">
    <source>
        <dbReference type="EMBL" id="AFK69661.1"/>
    </source>
</evidence>
<organism evidence="1 2">
    <name type="scientific">Pseudomonas putida ND6</name>
    <dbReference type="NCBI Taxonomy" id="231023"/>
    <lineage>
        <taxon>Bacteria</taxon>
        <taxon>Pseudomonadati</taxon>
        <taxon>Pseudomonadota</taxon>
        <taxon>Gammaproteobacteria</taxon>
        <taxon>Pseudomonadales</taxon>
        <taxon>Pseudomonadaceae</taxon>
        <taxon>Pseudomonas</taxon>
    </lineage>
</organism>
<protein>
    <submittedName>
        <fullName evidence="1">Uncharacterized protein</fullName>
    </submittedName>
</protein>
<reference evidence="1 2" key="1">
    <citation type="journal article" date="2012" name="J. Bacteriol.">
        <title>Complete Genome Sequence of the Naphthalene-Degrading Pseudomonas putida Strain ND6.</title>
        <authorList>
            <person name="Li S."/>
            <person name="Zhao H."/>
            <person name="Li Y."/>
            <person name="Niu S."/>
            <person name="Cai B."/>
        </authorList>
    </citation>
    <scope>NUCLEOTIDE SEQUENCE [LARGE SCALE GENOMIC DNA]</scope>
    <source>
        <strain evidence="1 2">ND6</strain>
    </source>
</reference>
<dbReference type="HOGENOM" id="CLU_3102806_0_0_6"/>
<proteinExistence type="predicted"/>